<dbReference type="InterPro" id="IPR009956">
    <property type="entry name" value="Post-segregation_anti-tox_CcdA"/>
</dbReference>
<comment type="caution">
    <text evidence="2">The sequence shown here is derived from an EMBL/GenBank/DDBJ whole genome shotgun (WGS) entry which is preliminary data.</text>
</comment>
<keyword evidence="1" id="KW-1277">Toxin-antitoxin system</keyword>
<reference evidence="2" key="1">
    <citation type="submission" date="2018-11" db="EMBL/GenBank/DDBJ databases">
        <authorList>
            <consortium name="PulseNet: The National Subtyping Network for Foodborne Disease Surveillance"/>
            <person name="Tarr C.L."/>
            <person name="Trees E."/>
            <person name="Katz L.S."/>
            <person name="Carleton-Romer H.A."/>
            <person name="Stroika S."/>
            <person name="Kucerova Z."/>
            <person name="Roache K.F."/>
            <person name="Sabol A.L."/>
            <person name="Besser J."/>
            <person name="Gerner-Smidt P."/>
        </authorList>
    </citation>
    <scope>NUCLEOTIDE SEQUENCE [LARGE SCALE GENOMIC DNA]</scope>
    <source>
        <strain evidence="2">PNUSAS059687</strain>
    </source>
</reference>
<protein>
    <submittedName>
        <fullName evidence="2">Antitoxin</fullName>
    </submittedName>
</protein>
<evidence type="ECO:0000313" key="2">
    <source>
        <dbReference type="EMBL" id="MHS99696.1"/>
    </source>
</evidence>
<dbReference type="Pfam" id="PF07362">
    <property type="entry name" value="CcdA"/>
    <property type="match status" value="1"/>
</dbReference>
<gene>
    <name evidence="2" type="ORF">EEN88_18065</name>
</gene>
<dbReference type="AlphaFoldDB" id="A0A3J2DEU9"/>
<dbReference type="Proteomes" id="UP000839513">
    <property type="component" value="Unassembled WGS sequence"/>
</dbReference>
<evidence type="ECO:0000256" key="1">
    <source>
        <dbReference type="ARBA" id="ARBA00022649"/>
    </source>
</evidence>
<proteinExistence type="predicted"/>
<sequence>MKQRTTQSVTVTLERDLIAAARAAGVNMSQTLAVALDAELKKHAAARWKAENREGLEALNRFHDEHGHFSDDYRTF</sequence>
<dbReference type="RefSeq" id="WP_079893815.1">
    <property type="nucleotide sequence ID" value="NZ_JAQSMB010000001.1"/>
</dbReference>
<name>A0A3J2DEU9_SALER</name>
<dbReference type="EMBL" id="RNUA01000081">
    <property type="protein sequence ID" value="MHS99696.1"/>
    <property type="molecule type" value="Genomic_DNA"/>
</dbReference>
<organism evidence="2">
    <name type="scientific">Salmonella enterica</name>
    <name type="common">Salmonella choleraesuis</name>
    <dbReference type="NCBI Taxonomy" id="28901"/>
    <lineage>
        <taxon>Bacteria</taxon>
        <taxon>Pseudomonadati</taxon>
        <taxon>Pseudomonadota</taxon>
        <taxon>Gammaproteobacteria</taxon>
        <taxon>Enterobacterales</taxon>
        <taxon>Enterobacteriaceae</taxon>
        <taxon>Salmonella</taxon>
    </lineage>
</organism>
<accession>A0A3J2DEU9</accession>